<comment type="similarity">
    <text evidence="3">Belongs to the DNA gyrase inhibitor YacG family.</text>
</comment>
<dbReference type="Proteomes" id="UP000234881">
    <property type="component" value="Unassembled WGS sequence"/>
</dbReference>
<sequence length="87" mass="9458">MTDKDKSIRTAPEAQTGADAETGVGKVAGLRRARPCPICSKPSVKANYPFCSPRCKDVDLSRWFKGSYAIAAVEQDDPDDDDFGQFS</sequence>
<feature type="binding site" evidence="3">
    <location>
        <position position="36"/>
    </location>
    <ligand>
        <name>Zn(2+)</name>
        <dbReference type="ChEBI" id="CHEBI:29105"/>
    </ligand>
</feature>
<dbReference type="GO" id="GO:0008657">
    <property type="term" value="F:DNA topoisomerase type II (double strand cut, ATP-hydrolyzing) inhibitor activity"/>
    <property type="evidence" value="ECO:0007669"/>
    <property type="project" value="UniProtKB-UniRule"/>
</dbReference>
<evidence type="ECO:0000256" key="2">
    <source>
        <dbReference type="ARBA" id="ARBA00022833"/>
    </source>
</evidence>
<dbReference type="OrthoDB" id="9809663at2"/>
<protein>
    <recommendedName>
        <fullName evidence="3">DNA gyrase inhibitor YacG</fullName>
    </recommendedName>
</protein>
<organism evidence="5 6">
    <name type="scientific">Cohaesibacter celericrescens</name>
    <dbReference type="NCBI Taxonomy" id="2067669"/>
    <lineage>
        <taxon>Bacteria</taxon>
        <taxon>Pseudomonadati</taxon>
        <taxon>Pseudomonadota</taxon>
        <taxon>Alphaproteobacteria</taxon>
        <taxon>Hyphomicrobiales</taxon>
        <taxon>Cohaesibacteraceae</taxon>
    </lineage>
</organism>
<name>A0A2N5XX64_9HYPH</name>
<dbReference type="NCBIfam" id="NF002362">
    <property type="entry name" value="PRK01343.1"/>
    <property type="match status" value="1"/>
</dbReference>
<dbReference type="Gene3D" id="3.30.50.10">
    <property type="entry name" value="Erythroid Transcription Factor GATA-1, subunit A"/>
    <property type="match status" value="1"/>
</dbReference>
<dbReference type="AlphaFoldDB" id="A0A2N5XX64"/>
<dbReference type="HAMAP" id="MF_00649">
    <property type="entry name" value="DNA_gyrase_inhibitor_YacG"/>
    <property type="match status" value="1"/>
</dbReference>
<dbReference type="PANTHER" id="PTHR36150:SF1">
    <property type="entry name" value="DNA GYRASE INHIBITOR YACG"/>
    <property type="match status" value="1"/>
</dbReference>
<dbReference type="EMBL" id="PKUQ01000001">
    <property type="protein sequence ID" value="PLW79047.1"/>
    <property type="molecule type" value="Genomic_DNA"/>
</dbReference>
<comment type="caution">
    <text evidence="5">The sequence shown here is derived from an EMBL/GenBank/DDBJ whole genome shotgun (WGS) entry which is preliminary data.</text>
</comment>
<gene>
    <name evidence="3" type="primary">yacG</name>
    <name evidence="5" type="ORF">C0081_02100</name>
</gene>
<dbReference type="GO" id="GO:0008270">
    <property type="term" value="F:zinc ion binding"/>
    <property type="evidence" value="ECO:0007669"/>
    <property type="project" value="UniProtKB-UniRule"/>
</dbReference>
<dbReference type="InterPro" id="IPR013088">
    <property type="entry name" value="Znf_NHR/GATA"/>
</dbReference>
<accession>A0A2N5XX64</accession>
<evidence type="ECO:0000256" key="4">
    <source>
        <dbReference type="SAM" id="MobiDB-lite"/>
    </source>
</evidence>
<dbReference type="RefSeq" id="WP_101532129.1">
    <property type="nucleotide sequence ID" value="NZ_PKUQ01000001.1"/>
</dbReference>
<feature type="binding site" evidence="3">
    <location>
        <position position="39"/>
    </location>
    <ligand>
        <name>Zn(2+)</name>
        <dbReference type="ChEBI" id="CHEBI:29105"/>
    </ligand>
</feature>
<dbReference type="GO" id="GO:0006355">
    <property type="term" value="P:regulation of DNA-templated transcription"/>
    <property type="evidence" value="ECO:0007669"/>
    <property type="project" value="InterPro"/>
</dbReference>
<comment type="function">
    <text evidence="3">Inhibits all the catalytic activities of DNA gyrase by preventing its interaction with DNA. Acts by binding directly to the C-terminal domain of GyrB, which probably disrupts DNA binding by the gyrase.</text>
</comment>
<evidence type="ECO:0000256" key="3">
    <source>
        <dbReference type="HAMAP-Rule" id="MF_00649"/>
    </source>
</evidence>
<dbReference type="Pfam" id="PF03884">
    <property type="entry name" value="YacG"/>
    <property type="match status" value="1"/>
</dbReference>
<dbReference type="SUPFAM" id="SSF57716">
    <property type="entry name" value="Glucocorticoid receptor-like (DNA-binding domain)"/>
    <property type="match status" value="1"/>
</dbReference>
<dbReference type="PANTHER" id="PTHR36150">
    <property type="entry name" value="DNA GYRASE INHIBITOR YACG"/>
    <property type="match status" value="1"/>
</dbReference>
<keyword evidence="6" id="KW-1185">Reference proteome</keyword>
<keyword evidence="2 3" id="KW-0862">Zinc</keyword>
<keyword evidence="1 3" id="KW-0479">Metal-binding</keyword>
<comment type="cofactor">
    <cofactor evidence="3">
        <name>Zn(2+)</name>
        <dbReference type="ChEBI" id="CHEBI:29105"/>
    </cofactor>
    <text evidence="3">Binds 1 zinc ion.</text>
</comment>
<proteinExistence type="inferred from homology"/>
<reference evidence="5 6" key="1">
    <citation type="submission" date="2018-01" db="EMBL/GenBank/DDBJ databases">
        <title>The draft genome sequence of Cohaesibacter sp. H1304.</title>
        <authorList>
            <person name="Wang N.-N."/>
            <person name="Du Z.-J."/>
        </authorList>
    </citation>
    <scope>NUCLEOTIDE SEQUENCE [LARGE SCALE GENOMIC DNA]</scope>
    <source>
        <strain evidence="5 6">H1304</strain>
    </source>
</reference>
<dbReference type="InterPro" id="IPR005584">
    <property type="entry name" value="DNA_gyrase_inhibitor_YacG"/>
</dbReference>
<comment type="subunit">
    <text evidence="3">Interacts with GyrB.</text>
</comment>
<evidence type="ECO:0000313" key="6">
    <source>
        <dbReference type="Proteomes" id="UP000234881"/>
    </source>
</evidence>
<evidence type="ECO:0000313" key="5">
    <source>
        <dbReference type="EMBL" id="PLW79047.1"/>
    </source>
</evidence>
<feature type="binding site" evidence="3">
    <location>
        <position position="55"/>
    </location>
    <ligand>
        <name>Zn(2+)</name>
        <dbReference type="ChEBI" id="CHEBI:29105"/>
    </ligand>
</feature>
<feature type="region of interest" description="Disordered" evidence="4">
    <location>
        <begin position="1"/>
        <end position="26"/>
    </location>
</feature>
<evidence type="ECO:0000256" key="1">
    <source>
        <dbReference type="ARBA" id="ARBA00022723"/>
    </source>
</evidence>
<feature type="binding site" evidence="3">
    <location>
        <position position="51"/>
    </location>
    <ligand>
        <name>Zn(2+)</name>
        <dbReference type="ChEBI" id="CHEBI:29105"/>
    </ligand>
</feature>